<reference evidence="1 3" key="1">
    <citation type="submission" date="2017-12" db="EMBL/GenBank/DDBJ databases">
        <title>Draft genome sequence of Ralstonia pickettii 52.</title>
        <authorList>
            <person name="Zheng B."/>
        </authorList>
    </citation>
    <scope>NUCLEOTIDE SEQUENCE [LARGE SCALE GENOMIC DNA]</scope>
    <source>
        <strain evidence="1 3">52</strain>
    </source>
</reference>
<dbReference type="EMBL" id="PKQE01000001">
    <property type="protein sequence ID" value="PLC43190.1"/>
    <property type="molecule type" value="Genomic_DNA"/>
</dbReference>
<organism evidence="1 3">
    <name type="scientific">Ralstonia pickettii</name>
    <name type="common">Burkholderia pickettii</name>
    <dbReference type="NCBI Taxonomy" id="329"/>
    <lineage>
        <taxon>Bacteria</taxon>
        <taxon>Pseudomonadati</taxon>
        <taxon>Pseudomonadota</taxon>
        <taxon>Betaproteobacteria</taxon>
        <taxon>Burkholderiales</taxon>
        <taxon>Burkholderiaceae</taxon>
        <taxon>Ralstonia</taxon>
    </lineage>
</organism>
<sequence>MILQTVAQLLTHTPEKLRTGFSVYENKETTFAIVNPSQEVRDVIVDLSEARSMLVATMKDAIDFINNHYDLSSEENLLRGLPAKYETRHPNSPYDEMDMGKGVTLCLVKVLLGDFDFVGHYMSDDFKTIFPKSMPELQKIADALPALKQRYAETGSVI</sequence>
<dbReference type="AlphaFoldDB" id="A0A2N4TKC7"/>
<protein>
    <submittedName>
        <fullName evidence="1">Uncharacterized protein</fullName>
    </submittedName>
</protein>
<evidence type="ECO:0000313" key="1">
    <source>
        <dbReference type="EMBL" id="PLC40155.1"/>
    </source>
</evidence>
<evidence type="ECO:0000313" key="2">
    <source>
        <dbReference type="EMBL" id="PLC43190.1"/>
    </source>
</evidence>
<gene>
    <name evidence="2" type="ORF">C0Q88_00120</name>
    <name evidence="1" type="ORF">C0Q88_24430</name>
</gene>
<comment type="caution">
    <text evidence="1">The sequence shown here is derived from an EMBL/GenBank/DDBJ whole genome shotgun (WGS) entry which is preliminary data.</text>
</comment>
<dbReference type="Proteomes" id="UP000234456">
    <property type="component" value="Unassembled WGS sequence"/>
</dbReference>
<name>A0A2N4TKC7_RALPI</name>
<evidence type="ECO:0000313" key="3">
    <source>
        <dbReference type="Proteomes" id="UP000234456"/>
    </source>
</evidence>
<dbReference type="EMBL" id="PKQE01000008">
    <property type="protein sequence ID" value="PLC40155.1"/>
    <property type="molecule type" value="Genomic_DNA"/>
</dbReference>
<proteinExistence type="predicted"/>
<accession>A0A2N4TKC7</accession>